<feature type="transmembrane region" description="Helical" evidence="1">
    <location>
        <begin position="324"/>
        <end position="346"/>
    </location>
</feature>
<feature type="transmembrane region" description="Helical" evidence="1">
    <location>
        <begin position="248"/>
        <end position="269"/>
    </location>
</feature>
<name>A0A1I5IJ09_9HYPH</name>
<feature type="transmembrane region" description="Helical" evidence="1">
    <location>
        <begin position="32"/>
        <end position="50"/>
    </location>
</feature>
<protein>
    <submittedName>
        <fullName evidence="2">Uncharacterized protein</fullName>
    </submittedName>
</protein>
<dbReference type="EMBL" id="FOVR01000009">
    <property type="protein sequence ID" value="SFO60081.1"/>
    <property type="molecule type" value="Genomic_DNA"/>
</dbReference>
<feature type="transmembrane region" description="Helical" evidence="1">
    <location>
        <begin position="275"/>
        <end position="297"/>
    </location>
</feature>
<dbReference type="RefSeq" id="WP_090073845.1">
    <property type="nucleotide sequence ID" value="NZ_FOVR01000009.1"/>
</dbReference>
<feature type="transmembrane region" description="Helical" evidence="1">
    <location>
        <begin position="56"/>
        <end position="73"/>
    </location>
</feature>
<feature type="transmembrane region" description="Helical" evidence="1">
    <location>
        <begin position="445"/>
        <end position="464"/>
    </location>
</feature>
<evidence type="ECO:0000313" key="3">
    <source>
        <dbReference type="Proteomes" id="UP000199236"/>
    </source>
</evidence>
<organism evidence="2 3">
    <name type="scientific">Cohaesibacter marisflavi</name>
    <dbReference type="NCBI Taxonomy" id="655353"/>
    <lineage>
        <taxon>Bacteria</taxon>
        <taxon>Pseudomonadati</taxon>
        <taxon>Pseudomonadota</taxon>
        <taxon>Alphaproteobacteria</taxon>
        <taxon>Hyphomicrobiales</taxon>
        <taxon>Cohaesibacteraceae</taxon>
    </lineage>
</organism>
<feature type="transmembrane region" description="Helical" evidence="1">
    <location>
        <begin position="204"/>
        <end position="227"/>
    </location>
</feature>
<feature type="transmembrane region" description="Helical" evidence="1">
    <location>
        <begin position="401"/>
        <end position="425"/>
    </location>
</feature>
<accession>A0A1I5IJ09</accession>
<dbReference type="AlphaFoldDB" id="A0A1I5IJ09"/>
<dbReference type="OrthoDB" id="7832851at2"/>
<keyword evidence="3" id="KW-1185">Reference proteome</keyword>
<sequence>MNFSRLVDPFFGWVVVSVIVMQALLEWTGVEWVQWPLMVALIFMVGMMAISAKRGGRIFLFVCAGLTLAMVLVNDDWQPALQAAIVKTGFLASFFSALAVLREAASASPAMGKAGGFLAAQPPGRRYISLSFGTQIYALLLNFGSIQLLGTLALASSKDEPDEEIRQIRTRRMLLAIQRGFISALPWSPMAFSTAMAVATIPGITWLGIALPGLGTAAILLGTGWALDTVFKPKLSPNAATPKRAQSDLHWTVLLPLAALLVVILLPVLALEMLLGIRVVGIVLVVVPLLSVGWLYIQFRDAAVVRARMVNYVHKELPAFRGDLLLLMSAGYIGVVGSSVLVPLMARAGIDLTVLPPWLLLIALLWIMPVLGQLGGNPILTLSLVAPLLPDAALFDLDPTTFAVAMLAGWALTGLTSPFTATNMMIGRFGGIPTVDVGRVWNRSYFLVAVSLLAVWILIYAYLIV</sequence>
<keyword evidence="1" id="KW-0472">Membrane</keyword>
<dbReference type="STRING" id="655353.SAMN04488056_1092"/>
<keyword evidence="1" id="KW-0812">Transmembrane</keyword>
<proteinExistence type="predicted"/>
<gene>
    <name evidence="2" type="ORF">SAMN04488056_1092</name>
</gene>
<keyword evidence="1" id="KW-1133">Transmembrane helix</keyword>
<feature type="transmembrane region" description="Helical" evidence="1">
    <location>
        <begin position="358"/>
        <end position="389"/>
    </location>
</feature>
<evidence type="ECO:0000313" key="2">
    <source>
        <dbReference type="EMBL" id="SFO60081.1"/>
    </source>
</evidence>
<evidence type="ECO:0000256" key="1">
    <source>
        <dbReference type="SAM" id="Phobius"/>
    </source>
</evidence>
<dbReference type="Proteomes" id="UP000199236">
    <property type="component" value="Unassembled WGS sequence"/>
</dbReference>
<feature type="transmembrane region" description="Helical" evidence="1">
    <location>
        <begin position="80"/>
        <end position="101"/>
    </location>
</feature>
<reference evidence="2 3" key="1">
    <citation type="submission" date="2016-10" db="EMBL/GenBank/DDBJ databases">
        <authorList>
            <person name="de Groot N.N."/>
        </authorList>
    </citation>
    <scope>NUCLEOTIDE SEQUENCE [LARGE SCALE GENOMIC DNA]</scope>
    <source>
        <strain evidence="2 3">CGMCC 1.9157</strain>
    </source>
</reference>
<feature type="transmembrane region" description="Helical" evidence="1">
    <location>
        <begin position="6"/>
        <end position="25"/>
    </location>
</feature>